<dbReference type="SMART" id="SM00034">
    <property type="entry name" value="CLECT"/>
    <property type="match status" value="6"/>
</dbReference>
<evidence type="ECO:0008006" key="7">
    <source>
        <dbReference type="Google" id="ProtNLM"/>
    </source>
</evidence>
<dbReference type="InterPro" id="IPR038178">
    <property type="entry name" value="Kringle_sf"/>
</dbReference>
<dbReference type="OrthoDB" id="5826661at2759"/>
<keyword evidence="2" id="KW-1133">Transmembrane helix</keyword>
<feature type="domain" description="Kringle" evidence="4">
    <location>
        <begin position="1184"/>
        <end position="1311"/>
    </location>
</feature>
<evidence type="ECO:0000313" key="6">
    <source>
        <dbReference type="Proteomes" id="UP000215902"/>
    </source>
</evidence>
<keyword evidence="1" id="KW-0420">Kringle</keyword>
<feature type="domain" description="C-type lectin" evidence="3">
    <location>
        <begin position="878"/>
        <end position="996"/>
    </location>
</feature>
<accession>A0A267GL72</accession>
<gene>
    <name evidence="5" type="ORF">BOX15_Mlig020243g1</name>
</gene>
<organism evidence="5 6">
    <name type="scientific">Macrostomum lignano</name>
    <dbReference type="NCBI Taxonomy" id="282301"/>
    <lineage>
        <taxon>Eukaryota</taxon>
        <taxon>Metazoa</taxon>
        <taxon>Spiralia</taxon>
        <taxon>Lophotrochozoa</taxon>
        <taxon>Platyhelminthes</taxon>
        <taxon>Rhabditophora</taxon>
        <taxon>Macrostomorpha</taxon>
        <taxon>Macrostomida</taxon>
        <taxon>Macrostomidae</taxon>
        <taxon>Macrostomum</taxon>
    </lineage>
</organism>
<dbReference type="CDD" id="cd00037">
    <property type="entry name" value="CLECT"/>
    <property type="match status" value="3"/>
</dbReference>
<dbReference type="PANTHER" id="PTHR22803">
    <property type="entry name" value="MANNOSE, PHOSPHOLIPASE, LECTIN RECEPTOR RELATED"/>
    <property type="match status" value="1"/>
</dbReference>
<sequence length="1408" mass="152868">EFANKDVRSFQGIHWFCLQRKTVQDLMAMVNLLGLALLLIATATAADPCPKSRGWLSVGSTGDCVFLSDSFLGSYRQAEAKCRSLGDNKDFHLTFLRDTLFVEQLEAALNTQLNVTNINSTYWIAAHRNLVNNRVIWLNDTYIDGSLSPLRLVFDPSPTDAKGFGYLILQESIEGNSTTNSSSNSSTPTRASLQMRFDKSESTPRRALCARQAVNPAVPRSNLQITGGYCPKIAGKTKATVHYISDRCYAVVPGIADDACASLGSNYLPAMLNDWTAQQVATVLADKHPLVFGLRFVPGRGYLWHNQSEKASVLLTAWSANQPATDKACVAIGNGTATWRSLDCNANSASLYSLCHTPASVDASNPFDSKLTNFLNSGVSCLPGFVNFDSSCYYLGDTPIAGNSSITDWCSEKYNASAVWFDRPAQLALVSLLGLQPNRYYAIDKPVSFDAGWLSLPDSLPQANGSCLAFSTGTGGLINQNSSAQCANLLPACRYPKPQSETRAISHSPTAATTAIVETTCPRGFILADNKCLATSSNYSDWHNANIACQGLFPSAFVASLHSSIKASVVAKLLPTSNTYGAWLGLSIRRSSGLLYPTWTDSTQFDYYPPHSANSIKIQSSFQCAYVLSDSSKGFIWHLTNDCNAAKRLVLCQAAPNVTNKYSTPVQSTLSAAMTTMPPVKTATPKVLSFAESCQSINGQRLSDDGRRCYSYRVLTNKTYNWFEAFAACQKIDSSNASNLASIESESENNFVRKLHLAHGLVWLGLNEAYEQVPDKLTTWSDGTPVQYVNFDNSKPDLYGQCGAMMTQLIKSSEYSSSKNLLRSGLWYDRDCGESLSVVCKTLVSKLPDQDASTSQPSTGNSSKVERYCPADWLATPDNTACYRLLPKPARFADARSSCQSLDGDLASYQTSGQHDFLVSLVASLGRRAGLVWLGLQWAGSAFNWLDGSKVNFLVWPHAPSIPSTHCLATRYHPLLSKSGYHLAELCSLPLPALCRRPLTVIPPSSPQPKICKDGYVAFNGTWCYRFHSAAADFETAQTNCKNDSAELLWLEASSEVHFIRSLASSISNPPPSDIWLNLRSNTEQITGLNWATASSSDSDKFNPVRFDYVLPEFRHYNLDKLSGCYGYRLYNRATPSVMGLNRISGGPAEDCGKPKPFVCKAAAIADLASPDSDTNHNKNIGCYGVAKRYSGYASRSIDGRECVRWDLVRLIYEQTDVYRFYNNTNDSNTAMHLLPIGSPFASEVVDIETDNSQETLGEAANFCRSPPTSVTGGVNGLALGVGRPVCFARHNLPGNKNYTLKLEFCPVPLCPGESEANSDRHAEPDSHQHSGGVSIGVLTVIVLVCALGVAGVGVLGFCIWKRGRWAAGYRPQLNLDAGSGGGGVFGGVSIGGGGTSFHNPIYMPANC</sequence>
<keyword evidence="2" id="KW-0472">Membrane</keyword>
<dbReference type="InterPro" id="IPR016187">
    <property type="entry name" value="CTDL_fold"/>
</dbReference>
<dbReference type="PROSITE" id="PS50041">
    <property type="entry name" value="C_TYPE_LECTIN_2"/>
    <property type="match status" value="5"/>
</dbReference>
<dbReference type="EMBL" id="NIVC01000265">
    <property type="protein sequence ID" value="PAA86771.1"/>
    <property type="molecule type" value="Genomic_DNA"/>
</dbReference>
<proteinExistence type="predicted"/>
<evidence type="ECO:0000256" key="1">
    <source>
        <dbReference type="PROSITE-ProRule" id="PRU00121"/>
    </source>
</evidence>
<dbReference type="InterPro" id="IPR001304">
    <property type="entry name" value="C-type_lectin-like"/>
</dbReference>
<feature type="domain" description="C-type lectin" evidence="3">
    <location>
        <begin position="244"/>
        <end position="345"/>
    </location>
</feature>
<comment type="caution">
    <text evidence="1">Lacks conserved residue(s) required for the propagation of feature annotation.</text>
</comment>
<dbReference type="STRING" id="282301.A0A267GL72"/>
<dbReference type="InterPro" id="IPR000001">
    <property type="entry name" value="Kringle"/>
</dbReference>
<feature type="domain" description="C-type lectin" evidence="3">
    <location>
        <begin position="705"/>
        <end position="841"/>
    </location>
</feature>
<evidence type="ECO:0000256" key="2">
    <source>
        <dbReference type="SAM" id="Phobius"/>
    </source>
</evidence>
<dbReference type="Gene3D" id="2.40.20.10">
    <property type="entry name" value="Plasminogen Kringle 4"/>
    <property type="match status" value="1"/>
</dbReference>
<protein>
    <recommendedName>
        <fullName evidence="7">C-type lectin domain-containing protein</fullName>
    </recommendedName>
</protein>
<name>A0A267GL72_9PLAT</name>
<feature type="transmembrane region" description="Helical" evidence="2">
    <location>
        <begin position="26"/>
        <end position="46"/>
    </location>
</feature>
<dbReference type="PROSITE" id="PS50070">
    <property type="entry name" value="KRINGLE_2"/>
    <property type="match status" value="1"/>
</dbReference>
<evidence type="ECO:0000259" key="4">
    <source>
        <dbReference type="PROSITE" id="PS50070"/>
    </source>
</evidence>
<dbReference type="InterPro" id="IPR016186">
    <property type="entry name" value="C-type_lectin-like/link_sf"/>
</dbReference>
<keyword evidence="2" id="KW-0812">Transmembrane</keyword>
<feature type="domain" description="C-type lectin" evidence="3">
    <location>
        <begin position="1020"/>
        <end position="1161"/>
    </location>
</feature>
<feature type="transmembrane region" description="Helical" evidence="2">
    <location>
        <begin position="1336"/>
        <end position="1361"/>
    </location>
</feature>
<dbReference type="Pfam" id="PF00059">
    <property type="entry name" value="Lectin_C"/>
    <property type="match status" value="2"/>
</dbReference>
<evidence type="ECO:0000313" key="5">
    <source>
        <dbReference type="EMBL" id="PAA86771.1"/>
    </source>
</evidence>
<reference evidence="5 6" key="1">
    <citation type="submission" date="2017-06" db="EMBL/GenBank/DDBJ databases">
        <title>A platform for efficient transgenesis in Macrostomum lignano, a flatworm model organism for stem cell research.</title>
        <authorList>
            <person name="Berezikov E."/>
        </authorList>
    </citation>
    <scope>NUCLEOTIDE SEQUENCE [LARGE SCALE GENOMIC DNA]</scope>
    <source>
        <strain evidence="5">DV1</strain>
        <tissue evidence="5">Whole organism</tissue>
    </source>
</reference>
<feature type="domain" description="C-type lectin" evidence="3">
    <location>
        <begin position="528"/>
        <end position="638"/>
    </location>
</feature>
<comment type="caution">
    <text evidence="5">The sequence shown here is derived from an EMBL/GenBank/DDBJ whole genome shotgun (WGS) entry which is preliminary data.</text>
</comment>
<keyword evidence="6" id="KW-1185">Reference proteome</keyword>
<dbReference type="Gene3D" id="3.10.100.10">
    <property type="entry name" value="Mannose-Binding Protein A, subunit A"/>
    <property type="match status" value="5"/>
</dbReference>
<evidence type="ECO:0000259" key="3">
    <source>
        <dbReference type="PROSITE" id="PS50041"/>
    </source>
</evidence>
<dbReference type="InterPro" id="IPR050111">
    <property type="entry name" value="C-type_lectin/snaclec_domain"/>
</dbReference>
<feature type="non-terminal residue" evidence="5">
    <location>
        <position position="1"/>
    </location>
</feature>
<dbReference type="Proteomes" id="UP000215902">
    <property type="component" value="Unassembled WGS sequence"/>
</dbReference>
<dbReference type="SUPFAM" id="SSF56436">
    <property type="entry name" value="C-type lectin-like"/>
    <property type="match status" value="6"/>
</dbReference>